<dbReference type="InterPro" id="IPR011991">
    <property type="entry name" value="ArsR-like_HTH"/>
</dbReference>
<dbReference type="SUPFAM" id="SSF46785">
    <property type="entry name" value="Winged helix' DNA-binding domain"/>
    <property type="match status" value="1"/>
</dbReference>
<dbReference type="InterPro" id="IPR036390">
    <property type="entry name" value="WH_DNA-bd_sf"/>
</dbReference>
<dbReference type="Gene3D" id="1.10.10.10">
    <property type="entry name" value="Winged helix-like DNA-binding domain superfamily/Winged helix DNA-binding domain"/>
    <property type="match status" value="1"/>
</dbReference>
<comment type="caution">
    <text evidence="4">The sequence shown here is derived from an EMBL/GenBank/DDBJ whole genome shotgun (WGS) entry which is preliminary data.</text>
</comment>
<keyword evidence="5" id="KW-1185">Reference proteome</keyword>
<gene>
    <name evidence="4" type="ORF">GRF59_19070</name>
</gene>
<reference evidence="4 5" key="1">
    <citation type="submission" date="2019-12" db="EMBL/GenBank/DDBJ databases">
        <title>Paenibacillus sp. nov., an endophytic bacterium isolated from the stem of Dendrobium.</title>
        <authorList>
            <person name="Zhao R."/>
        </authorList>
    </citation>
    <scope>NUCLEOTIDE SEQUENCE [LARGE SCALE GENOMIC DNA]</scope>
    <source>
        <strain evidence="4 5">HJL G12</strain>
    </source>
</reference>
<dbReference type="EMBL" id="WUBI01000003">
    <property type="protein sequence ID" value="MWV45720.1"/>
    <property type="molecule type" value="Genomic_DNA"/>
</dbReference>
<protein>
    <submittedName>
        <fullName evidence="4">MarR family transcriptional regulator</fullName>
    </submittedName>
</protein>
<dbReference type="InterPro" id="IPR002831">
    <property type="entry name" value="Tscrpt_reg_TrmB_N"/>
</dbReference>
<dbReference type="CDD" id="cd00090">
    <property type="entry name" value="HTH_ARSR"/>
    <property type="match status" value="1"/>
</dbReference>
<dbReference type="CDD" id="cd09124">
    <property type="entry name" value="PLDc_like_TrmB_middle"/>
    <property type="match status" value="1"/>
</dbReference>
<dbReference type="GO" id="GO:0003677">
    <property type="term" value="F:DNA binding"/>
    <property type="evidence" value="ECO:0007669"/>
    <property type="project" value="UniProtKB-KW"/>
</dbReference>
<feature type="region of interest" description="Disordered" evidence="2">
    <location>
        <begin position="261"/>
        <end position="280"/>
    </location>
</feature>
<evidence type="ECO:0000259" key="3">
    <source>
        <dbReference type="Pfam" id="PF01978"/>
    </source>
</evidence>
<dbReference type="PANTHER" id="PTHR34293:SF1">
    <property type="entry name" value="HTH-TYPE TRANSCRIPTIONAL REGULATOR TRMBL2"/>
    <property type="match status" value="1"/>
</dbReference>
<dbReference type="Pfam" id="PF01978">
    <property type="entry name" value="TrmB"/>
    <property type="match status" value="1"/>
</dbReference>
<evidence type="ECO:0000256" key="2">
    <source>
        <dbReference type="SAM" id="MobiDB-lite"/>
    </source>
</evidence>
<dbReference type="PANTHER" id="PTHR34293">
    <property type="entry name" value="HTH-TYPE TRANSCRIPTIONAL REGULATOR TRMBL2"/>
    <property type="match status" value="1"/>
</dbReference>
<dbReference type="AlphaFoldDB" id="A0A7X3IN58"/>
<evidence type="ECO:0000313" key="5">
    <source>
        <dbReference type="Proteomes" id="UP000460318"/>
    </source>
</evidence>
<organism evidence="4 5">
    <name type="scientific">Paenibacillus dendrobii</name>
    <dbReference type="NCBI Taxonomy" id="2691084"/>
    <lineage>
        <taxon>Bacteria</taxon>
        <taxon>Bacillati</taxon>
        <taxon>Bacillota</taxon>
        <taxon>Bacilli</taxon>
        <taxon>Bacillales</taxon>
        <taxon>Paenibacillaceae</taxon>
        <taxon>Paenibacillus</taxon>
    </lineage>
</organism>
<dbReference type="RefSeq" id="WP_160499320.1">
    <property type="nucleotide sequence ID" value="NZ_WUBI01000003.1"/>
</dbReference>
<sequence length="280" mass="32116">MEQLLQHLRNLGFTEMEAKIMVELAGKGPSSGYEVAKGLGVSRSNVYAALQRLAQHGFVRRSAGEPVRYSMLKPEELTQMISGQVKESLSFIETTMPRVEADQQPFYSVEGDRNVLETLTRELERAEHEIVVDVWREEASLVRHGLEDAENRGVKLLWSCMGTDAGVSRLLPWPSLEQEKDGVKPGRRFSFVIDRRWCMLGMRGEDSTTQGLVTEHPVMVELLLHHFTQEMVLFELEQDIGEELTERYGPRYERIYRKYVGTESPQSSEEQMEHIQEKDA</sequence>
<evidence type="ECO:0000256" key="1">
    <source>
        <dbReference type="ARBA" id="ARBA00023125"/>
    </source>
</evidence>
<evidence type="ECO:0000313" key="4">
    <source>
        <dbReference type="EMBL" id="MWV45720.1"/>
    </source>
</evidence>
<dbReference type="Proteomes" id="UP000460318">
    <property type="component" value="Unassembled WGS sequence"/>
</dbReference>
<feature type="compositionally biased region" description="Basic and acidic residues" evidence="2">
    <location>
        <begin position="271"/>
        <end position="280"/>
    </location>
</feature>
<dbReference type="InterPro" id="IPR051797">
    <property type="entry name" value="TrmB-like"/>
</dbReference>
<dbReference type="InterPro" id="IPR036388">
    <property type="entry name" value="WH-like_DNA-bd_sf"/>
</dbReference>
<keyword evidence="1" id="KW-0238">DNA-binding</keyword>
<accession>A0A7X3IN58</accession>
<name>A0A7X3IN58_9BACL</name>
<feature type="domain" description="Transcription regulator TrmB N-terminal" evidence="3">
    <location>
        <begin position="8"/>
        <end position="75"/>
    </location>
</feature>
<proteinExistence type="predicted"/>